<dbReference type="InterPro" id="IPR015797">
    <property type="entry name" value="NUDIX_hydrolase-like_dom_sf"/>
</dbReference>
<keyword evidence="15" id="KW-1185">Reference proteome</keyword>
<comment type="similarity">
    <text evidence="2 12">Belongs to the Nudix hydrolase family.</text>
</comment>
<evidence type="ECO:0000256" key="11">
    <source>
        <dbReference type="ARBA" id="ARBA00038905"/>
    </source>
</evidence>
<evidence type="ECO:0000256" key="5">
    <source>
        <dbReference type="ARBA" id="ARBA00022723"/>
    </source>
</evidence>
<dbReference type="PROSITE" id="PS51462">
    <property type="entry name" value="NUDIX"/>
    <property type="match status" value="1"/>
</dbReference>
<accession>A0ABX6IJK6</accession>
<evidence type="ECO:0000256" key="6">
    <source>
        <dbReference type="ARBA" id="ARBA00022763"/>
    </source>
</evidence>
<proteinExistence type="inferred from homology"/>
<sequence>MNRIVVAAAIIDDTSRMLLLAQRRYPPEVAGLWELPGGKVEDGESRRSALEREIAEELGTAIEAGEQVGAAVVLRPGLELVALRARLAGPPPRALDHTALCWVDAGRLRAMAAAGELVPADTAWVPDLLELLA</sequence>
<keyword evidence="6" id="KW-0227">DNA damage</keyword>
<dbReference type="PRINTS" id="PR00502">
    <property type="entry name" value="NUDIXFAMILY"/>
</dbReference>
<organism evidence="14 15">
    <name type="scientific">Gordonia pseudamarae</name>
    <dbReference type="NCBI Taxonomy" id="2831662"/>
    <lineage>
        <taxon>Bacteria</taxon>
        <taxon>Bacillati</taxon>
        <taxon>Actinomycetota</taxon>
        <taxon>Actinomycetes</taxon>
        <taxon>Mycobacteriales</taxon>
        <taxon>Gordoniaceae</taxon>
        <taxon>Gordonia</taxon>
    </lineage>
</organism>
<dbReference type="RefSeq" id="WP_260840020.1">
    <property type="nucleotide sequence ID" value="NZ_CP045809.1"/>
</dbReference>
<dbReference type="EMBL" id="CP045809">
    <property type="protein sequence ID" value="QHN36054.1"/>
    <property type="molecule type" value="Genomic_DNA"/>
</dbReference>
<keyword evidence="9" id="KW-0234">DNA repair</keyword>
<keyword evidence="8" id="KW-0460">Magnesium</keyword>
<dbReference type="PANTHER" id="PTHR47707">
    <property type="entry name" value="8-OXO-DGTP DIPHOSPHATASE"/>
    <property type="match status" value="1"/>
</dbReference>
<keyword evidence="4" id="KW-0235">DNA replication</keyword>
<evidence type="ECO:0000259" key="13">
    <source>
        <dbReference type="PROSITE" id="PS51462"/>
    </source>
</evidence>
<gene>
    <name evidence="14" type="ORF">GII31_15435</name>
</gene>
<keyword evidence="7 12" id="KW-0378">Hydrolase</keyword>
<dbReference type="InterPro" id="IPR020476">
    <property type="entry name" value="Nudix_hydrolase"/>
</dbReference>
<evidence type="ECO:0000256" key="2">
    <source>
        <dbReference type="ARBA" id="ARBA00005582"/>
    </source>
</evidence>
<evidence type="ECO:0000313" key="14">
    <source>
        <dbReference type="EMBL" id="QHN36054.1"/>
    </source>
</evidence>
<evidence type="ECO:0000256" key="1">
    <source>
        <dbReference type="ARBA" id="ARBA00001946"/>
    </source>
</evidence>
<evidence type="ECO:0000313" key="15">
    <source>
        <dbReference type="Proteomes" id="UP001059836"/>
    </source>
</evidence>
<evidence type="ECO:0000256" key="12">
    <source>
        <dbReference type="RuleBase" id="RU003476"/>
    </source>
</evidence>
<comment type="cofactor">
    <cofactor evidence="1">
        <name>Mg(2+)</name>
        <dbReference type="ChEBI" id="CHEBI:18420"/>
    </cofactor>
</comment>
<keyword evidence="3" id="KW-0515">Mutator protein</keyword>
<keyword evidence="5" id="KW-0479">Metal-binding</keyword>
<dbReference type="Pfam" id="PF00293">
    <property type="entry name" value="NUDIX"/>
    <property type="match status" value="1"/>
</dbReference>
<dbReference type="SUPFAM" id="SSF55811">
    <property type="entry name" value="Nudix"/>
    <property type="match status" value="1"/>
</dbReference>
<dbReference type="InterPro" id="IPR000086">
    <property type="entry name" value="NUDIX_hydrolase_dom"/>
</dbReference>
<evidence type="ECO:0000256" key="10">
    <source>
        <dbReference type="ARBA" id="ARBA00035861"/>
    </source>
</evidence>
<protein>
    <recommendedName>
        <fullName evidence="11">8-oxo-dGTP diphosphatase</fullName>
        <ecNumber evidence="11">3.6.1.55</ecNumber>
    </recommendedName>
</protein>
<comment type="catalytic activity">
    <reaction evidence="10">
        <text>8-oxo-dGTP + H2O = 8-oxo-dGMP + diphosphate + H(+)</text>
        <dbReference type="Rhea" id="RHEA:31575"/>
        <dbReference type="ChEBI" id="CHEBI:15377"/>
        <dbReference type="ChEBI" id="CHEBI:15378"/>
        <dbReference type="ChEBI" id="CHEBI:33019"/>
        <dbReference type="ChEBI" id="CHEBI:63224"/>
        <dbReference type="ChEBI" id="CHEBI:77896"/>
        <dbReference type="EC" id="3.6.1.55"/>
    </reaction>
</comment>
<reference evidence="14" key="1">
    <citation type="journal article" date="2021" name="Nat. Microbiol.">
        <title>Cocultivation of an ultrasmall environmental parasitic bacterium with lytic ability against bacteria associated with wastewater foams.</title>
        <authorList>
            <person name="Batinovic S."/>
            <person name="Rose J.J.A."/>
            <person name="Ratcliffe J."/>
            <person name="Seviour R.J."/>
            <person name="Petrovski S."/>
        </authorList>
    </citation>
    <scope>NUCLEOTIDE SEQUENCE</scope>
    <source>
        <strain evidence="14">CON9</strain>
    </source>
</reference>
<dbReference type="PANTHER" id="PTHR47707:SF1">
    <property type="entry name" value="NUDIX HYDROLASE FAMILY PROTEIN"/>
    <property type="match status" value="1"/>
</dbReference>
<evidence type="ECO:0000256" key="3">
    <source>
        <dbReference type="ARBA" id="ARBA00022457"/>
    </source>
</evidence>
<evidence type="ECO:0000256" key="8">
    <source>
        <dbReference type="ARBA" id="ARBA00022842"/>
    </source>
</evidence>
<dbReference type="EC" id="3.6.1.55" evidence="11"/>
<feature type="domain" description="Nudix hydrolase" evidence="13">
    <location>
        <begin position="1"/>
        <end position="125"/>
    </location>
</feature>
<dbReference type="CDD" id="cd03425">
    <property type="entry name" value="NUDIX_MutT_NudA_like"/>
    <property type="match status" value="1"/>
</dbReference>
<dbReference type="Gene3D" id="3.90.79.10">
    <property type="entry name" value="Nucleoside Triphosphate Pyrophosphohydrolase"/>
    <property type="match status" value="1"/>
</dbReference>
<dbReference type="Proteomes" id="UP001059836">
    <property type="component" value="Chromosome"/>
</dbReference>
<evidence type="ECO:0000256" key="4">
    <source>
        <dbReference type="ARBA" id="ARBA00022705"/>
    </source>
</evidence>
<evidence type="ECO:0000256" key="7">
    <source>
        <dbReference type="ARBA" id="ARBA00022801"/>
    </source>
</evidence>
<dbReference type="InterPro" id="IPR047127">
    <property type="entry name" value="MutT-like"/>
</dbReference>
<evidence type="ECO:0000256" key="9">
    <source>
        <dbReference type="ARBA" id="ARBA00023204"/>
    </source>
</evidence>
<name>A0ABX6IJK6_9ACTN</name>
<dbReference type="PROSITE" id="PS00893">
    <property type="entry name" value="NUDIX_BOX"/>
    <property type="match status" value="1"/>
</dbReference>
<dbReference type="InterPro" id="IPR020084">
    <property type="entry name" value="NUDIX_hydrolase_CS"/>
</dbReference>